<dbReference type="GO" id="GO:0003676">
    <property type="term" value="F:nucleic acid binding"/>
    <property type="evidence" value="ECO:0007669"/>
    <property type="project" value="InterPro"/>
</dbReference>
<evidence type="ECO:0000313" key="3">
    <source>
        <dbReference type="EMBL" id="CAD7662265.1"/>
    </source>
</evidence>
<dbReference type="InterPro" id="IPR003165">
    <property type="entry name" value="Piwi"/>
</dbReference>
<dbReference type="Pfam" id="PF02171">
    <property type="entry name" value="Piwi"/>
    <property type="match status" value="2"/>
</dbReference>
<evidence type="ECO:0000313" key="4">
    <source>
        <dbReference type="Proteomes" id="UP000728032"/>
    </source>
</evidence>
<keyword evidence="4" id="KW-1185">Reference proteome</keyword>
<feature type="region of interest" description="Disordered" evidence="1">
    <location>
        <begin position="216"/>
        <end position="236"/>
    </location>
</feature>
<accession>A0A7R9QYS4</accession>
<dbReference type="AlphaFoldDB" id="A0A7R9QYS4"/>
<protein>
    <recommendedName>
        <fullName evidence="2">Piwi domain-containing protein</fullName>
    </recommendedName>
</protein>
<dbReference type="SMART" id="SM00950">
    <property type="entry name" value="Piwi"/>
    <property type="match status" value="1"/>
</dbReference>
<dbReference type="Gene3D" id="3.30.420.10">
    <property type="entry name" value="Ribonuclease H-like superfamily/Ribonuclease H"/>
    <property type="match status" value="3"/>
</dbReference>
<dbReference type="EMBL" id="OC941839">
    <property type="protein sequence ID" value="CAD7662265.1"/>
    <property type="molecule type" value="Genomic_DNA"/>
</dbReference>
<dbReference type="EMBL" id="CAJPVJ010027014">
    <property type="protein sequence ID" value="CAG2179401.1"/>
    <property type="molecule type" value="Genomic_DNA"/>
</dbReference>
<proteinExistence type="predicted"/>
<dbReference type="Proteomes" id="UP000728032">
    <property type="component" value="Unassembled WGS sequence"/>
</dbReference>
<feature type="domain" description="Piwi" evidence="2">
    <location>
        <begin position="162"/>
        <end position="215"/>
    </location>
</feature>
<reference evidence="3" key="1">
    <citation type="submission" date="2020-11" db="EMBL/GenBank/DDBJ databases">
        <authorList>
            <person name="Tran Van P."/>
        </authorList>
    </citation>
    <scope>NUCLEOTIDE SEQUENCE</scope>
</reference>
<feature type="domain" description="Piwi" evidence="2">
    <location>
        <begin position="126"/>
        <end position="161"/>
    </location>
</feature>
<evidence type="ECO:0000259" key="2">
    <source>
        <dbReference type="PROSITE" id="PS50822"/>
    </source>
</evidence>
<dbReference type="PROSITE" id="PS50822">
    <property type="entry name" value="PIWI"/>
    <property type="match status" value="2"/>
</dbReference>
<dbReference type="PANTHER" id="PTHR22891">
    <property type="entry name" value="EUKARYOTIC TRANSLATION INITIATION FACTOR 2C"/>
    <property type="match status" value="1"/>
</dbReference>
<gene>
    <name evidence="3" type="ORF">ONB1V03_LOCUS18825</name>
</gene>
<dbReference type="InterPro" id="IPR012337">
    <property type="entry name" value="RNaseH-like_sf"/>
</dbReference>
<organism evidence="3">
    <name type="scientific">Oppiella nova</name>
    <dbReference type="NCBI Taxonomy" id="334625"/>
    <lineage>
        <taxon>Eukaryota</taxon>
        <taxon>Metazoa</taxon>
        <taxon>Ecdysozoa</taxon>
        <taxon>Arthropoda</taxon>
        <taxon>Chelicerata</taxon>
        <taxon>Arachnida</taxon>
        <taxon>Acari</taxon>
        <taxon>Acariformes</taxon>
        <taxon>Sarcoptiformes</taxon>
        <taxon>Oribatida</taxon>
        <taxon>Brachypylina</taxon>
        <taxon>Oppioidea</taxon>
        <taxon>Oppiidae</taxon>
        <taxon>Oppiella</taxon>
    </lineage>
</organism>
<evidence type="ECO:0000256" key="1">
    <source>
        <dbReference type="SAM" id="MobiDB-lite"/>
    </source>
</evidence>
<sequence>MGYQRGLLKEKLFDRAEEKYGFVNLFVFLGIESDECYYEMKKCGDIDIGPLNAFINTKMGGDKLCLATLPPIVGNKRVVVIGADVAHPWPSDKLCASVAAVVGNIDANCMKHYATVKVQHRYSANEIIFYRDGVSEGQFMYVMDFEISKIKLAFQSLGVGFLYDENKFGADQLHELTYYLYYLCHTYARCTRSVSIPSCIYYAHLAAHRARGHINGSSGHSDSGSSGGSPNMRWSKRVVPNTSLSHSFNYY</sequence>
<dbReference type="OrthoDB" id="6496092at2759"/>
<dbReference type="InterPro" id="IPR036397">
    <property type="entry name" value="RNaseH_sf"/>
</dbReference>
<name>A0A7R9QYS4_9ACAR</name>
<dbReference type="SUPFAM" id="SSF53098">
    <property type="entry name" value="Ribonuclease H-like"/>
    <property type="match status" value="1"/>
</dbReference>